<gene>
    <name evidence="2" type="ORF">ACFSCS_07980</name>
</gene>
<proteinExistence type="predicted"/>
<keyword evidence="3" id="KW-1185">Reference proteome</keyword>
<dbReference type="RefSeq" id="WP_343873085.1">
    <property type="nucleotide sequence ID" value="NZ_BAAAIX010000013.1"/>
</dbReference>
<protein>
    <submittedName>
        <fullName evidence="2">Uncharacterized protein</fullName>
    </submittedName>
</protein>
<evidence type="ECO:0000313" key="3">
    <source>
        <dbReference type="Proteomes" id="UP001597326"/>
    </source>
</evidence>
<reference evidence="3" key="1">
    <citation type="journal article" date="2019" name="Int. J. Syst. Evol. Microbiol.">
        <title>The Global Catalogue of Microorganisms (GCM) 10K type strain sequencing project: providing services to taxonomists for standard genome sequencing and annotation.</title>
        <authorList>
            <consortium name="The Broad Institute Genomics Platform"/>
            <consortium name="The Broad Institute Genome Sequencing Center for Infectious Disease"/>
            <person name="Wu L."/>
            <person name="Ma J."/>
        </authorList>
    </citation>
    <scope>NUCLEOTIDE SEQUENCE [LARGE SCALE GENOMIC DNA]</scope>
    <source>
        <strain evidence="3">CAIM 431</strain>
    </source>
</reference>
<sequence length="187" mass="20519">MTSTLVRATLAAALACGSFIAAPSDAQAAGSQCAAIRATTVAGYNFSRLPTRRVCKQDLRHGVSGTSSQATRTITVHYARSTSTTSASKATLHEMTHQVEYRTTPAQRAALYRYLGIRTSGNYYAFNDAWYYTGSLSRWKASPRERLAESVVNCRYGRPNHTGMSLVPRYRCTAFLNQYKAALSVAR</sequence>
<feature type="chain" id="PRO_5045772634" evidence="1">
    <location>
        <begin position="29"/>
        <end position="187"/>
    </location>
</feature>
<organism evidence="2 3">
    <name type="scientific">Luteococcus peritonei</name>
    <dbReference type="NCBI Taxonomy" id="88874"/>
    <lineage>
        <taxon>Bacteria</taxon>
        <taxon>Bacillati</taxon>
        <taxon>Actinomycetota</taxon>
        <taxon>Actinomycetes</taxon>
        <taxon>Propionibacteriales</taxon>
        <taxon>Propionibacteriaceae</taxon>
        <taxon>Luteococcus</taxon>
    </lineage>
</organism>
<feature type="signal peptide" evidence="1">
    <location>
        <begin position="1"/>
        <end position="28"/>
    </location>
</feature>
<dbReference type="Proteomes" id="UP001597326">
    <property type="component" value="Unassembled WGS sequence"/>
</dbReference>
<evidence type="ECO:0000313" key="2">
    <source>
        <dbReference type="EMBL" id="MFD1890121.1"/>
    </source>
</evidence>
<accession>A0ABW4RV18</accession>
<comment type="caution">
    <text evidence="2">The sequence shown here is derived from an EMBL/GenBank/DDBJ whole genome shotgun (WGS) entry which is preliminary data.</text>
</comment>
<dbReference type="EMBL" id="JBHUFZ010000016">
    <property type="protein sequence ID" value="MFD1890121.1"/>
    <property type="molecule type" value="Genomic_DNA"/>
</dbReference>
<name>A0ABW4RV18_9ACTN</name>
<keyword evidence="1" id="KW-0732">Signal</keyword>
<evidence type="ECO:0000256" key="1">
    <source>
        <dbReference type="SAM" id="SignalP"/>
    </source>
</evidence>